<name>A0A2J5I653_9EURO</name>
<feature type="transmembrane region" description="Helical" evidence="1">
    <location>
        <begin position="127"/>
        <end position="147"/>
    </location>
</feature>
<keyword evidence="1" id="KW-1133">Transmembrane helix</keyword>
<gene>
    <name evidence="2" type="ORF">BDW42DRAFT_160791</name>
</gene>
<evidence type="ECO:0000313" key="3">
    <source>
        <dbReference type="Proteomes" id="UP000235023"/>
    </source>
</evidence>
<dbReference type="EMBL" id="KZ559505">
    <property type="protein sequence ID" value="PLN85268.1"/>
    <property type="molecule type" value="Genomic_DNA"/>
</dbReference>
<keyword evidence="1" id="KW-0472">Membrane</keyword>
<dbReference type="OrthoDB" id="4507199at2759"/>
<dbReference type="Proteomes" id="UP000235023">
    <property type="component" value="Unassembled WGS sequence"/>
</dbReference>
<accession>A0A2J5I653</accession>
<evidence type="ECO:0000313" key="2">
    <source>
        <dbReference type="EMBL" id="PLN85268.1"/>
    </source>
</evidence>
<evidence type="ECO:0000256" key="1">
    <source>
        <dbReference type="SAM" id="Phobius"/>
    </source>
</evidence>
<keyword evidence="3" id="KW-1185">Reference proteome</keyword>
<dbReference type="AlphaFoldDB" id="A0A2J5I653"/>
<dbReference type="PANTHER" id="PTHR35395:SF1">
    <property type="entry name" value="DUF6536 DOMAIN-CONTAINING PROTEIN"/>
    <property type="match status" value="1"/>
</dbReference>
<reference evidence="3" key="1">
    <citation type="submission" date="2017-12" db="EMBL/GenBank/DDBJ databases">
        <authorList>
            <consortium name="DOE Joint Genome Institute"/>
            <person name="Mondo S.J."/>
            <person name="Kjaerbolling I."/>
            <person name="Vesth T.C."/>
            <person name="Frisvad J.C."/>
            <person name="Nybo J.L."/>
            <person name="Theobald S."/>
            <person name="Kuo A."/>
            <person name="Bowyer P."/>
            <person name="Matsuda Y."/>
            <person name="Lyhne E.K."/>
            <person name="Kogle M.E."/>
            <person name="Clum A."/>
            <person name="Lipzen A."/>
            <person name="Salamov A."/>
            <person name="Ngan C.Y."/>
            <person name="Daum C."/>
            <person name="Chiniquy J."/>
            <person name="Barry K."/>
            <person name="LaButti K."/>
            <person name="Haridas S."/>
            <person name="Simmons B.A."/>
            <person name="Magnuson J.K."/>
            <person name="Mortensen U.H."/>
            <person name="Larsen T.O."/>
            <person name="Grigoriev I.V."/>
            <person name="Baker S.E."/>
            <person name="Andersen M.R."/>
            <person name="Nordberg H.P."/>
            <person name="Cantor M.N."/>
            <person name="Hua S.X."/>
        </authorList>
    </citation>
    <scope>NUCLEOTIDE SEQUENCE [LARGE SCALE GENOMIC DNA]</scope>
    <source>
        <strain evidence="3">IBT 19404</strain>
    </source>
</reference>
<dbReference type="PANTHER" id="PTHR35395">
    <property type="entry name" value="DUF6536 DOMAIN-CONTAINING PROTEIN"/>
    <property type="match status" value="1"/>
</dbReference>
<keyword evidence="1" id="KW-0812">Transmembrane</keyword>
<proteinExistence type="predicted"/>
<feature type="transmembrane region" description="Helical" evidence="1">
    <location>
        <begin position="73"/>
        <end position="90"/>
    </location>
</feature>
<organism evidence="2 3">
    <name type="scientific">Aspergillus taichungensis</name>
    <dbReference type="NCBI Taxonomy" id="482145"/>
    <lineage>
        <taxon>Eukaryota</taxon>
        <taxon>Fungi</taxon>
        <taxon>Dikarya</taxon>
        <taxon>Ascomycota</taxon>
        <taxon>Pezizomycotina</taxon>
        <taxon>Eurotiomycetes</taxon>
        <taxon>Eurotiomycetidae</taxon>
        <taxon>Eurotiales</taxon>
        <taxon>Aspergillaceae</taxon>
        <taxon>Aspergillus</taxon>
        <taxon>Aspergillus subgen. Circumdati</taxon>
    </lineage>
</organism>
<protein>
    <submittedName>
        <fullName evidence="2">Uncharacterized protein</fullName>
    </submittedName>
</protein>
<sequence length="212" mass="24246">MFCLASIPGVRDYKSCHHDTRRYSSLRYFRYNSIFSGMLMGREWNNMGHQRKGLRVTYSRGEQRSTYFLSMPWKYAIPLMTISGILHWLISQSLFLVQVYKYELDDHGQEHHLQEGTISTAGYSRNAIFFVMLALVLAFLFCMGIGLRRFHPGLPILSGSSRVISAACHPPECGSGVAQDQLKWGVCYNGYSRQDKSDDSGPWIGHCCIINR</sequence>